<accession>A0A5N4B0W9</accession>
<comment type="caution">
    <text evidence="2">The sequence shown here is derived from an EMBL/GenBank/DDBJ whole genome shotgun (WGS) entry which is preliminary data.</text>
</comment>
<keyword evidence="3" id="KW-1185">Reference proteome</keyword>
<evidence type="ECO:0000313" key="2">
    <source>
        <dbReference type="EMBL" id="KAB0803235.1"/>
    </source>
</evidence>
<reference evidence="2 3" key="1">
    <citation type="journal article" date="2018" name="Elife">
        <title>Firefly genomes illuminate parallel origins of bioluminescence in beetles.</title>
        <authorList>
            <person name="Fallon T.R."/>
            <person name="Lower S.E."/>
            <person name="Chang C.H."/>
            <person name="Bessho-Uehara M."/>
            <person name="Martin G.J."/>
            <person name="Bewick A.J."/>
            <person name="Behringer M."/>
            <person name="Debat H.J."/>
            <person name="Wong I."/>
            <person name="Day J.C."/>
            <person name="Suvorov A."/>
            <person name="Silva C.J."/>
            <person name="Stanger-Hall K.F."/>
            <person name="Hall D.W."/>
            <person name="Schmitz R.J."/>
            <person name="Nelson D.R."/>
            <person name="Lewis S.M."/>
            <person name="Shigenobu S."/>
            <person name="Bybee S.M."/>
            <person name="Larracuente A.M."/>
            <person name="Oba Y."/>
            <person name="Weng J.K."/>
        </authorList>
    </citation>
    <scope>NUCLEOTIDE SEQUENCE [LARGE SCALE GENOMIC DNA]</scope>
    <source>
        <strain evidence="2">1611_PpyrPB1</strain>
        <tissue evidence="2">Whole body</tissue>
    </source>
</reference>
<proteinExistence type="predicted"/>
<evidence type="ECO:0000256" key="1">
    <source>
        <dbReference type="SAM" id="MobiDB-lite"/>
    </source>
</evidence>
<protein>
    <submittedName>
        <fullName evidence="2">Uncharacterized protein</fullName>
    </submittedName>
</protein>
<sequence>METQIGKASENNDVNGGGSNADTTSGRGIEVSQVVIKRNPPKDSGNLINQPAMDVLQGNDRATTKAGLPRQRLNWSDEMNTHVMRCYYTASKLETIKSGFRSHMLKMFLEKYPHLNNVTEQRLMDQKRSITTHKRITERSLQLIKEQVCNTLKPESTTRRYTARNRSR</sequence>
<organism evidence="2 3">
    <name type="scientific">Photinus pyralis</name>
    <name type="common">Common eastern firefly</name>
    <name type="synonym">Lampyris pyralis</name>
    <dbReference type="NCBI Taxonomy" id="7054"/>
    <lineage>
        <taxon>Eukaryota</taxon>
        <taxon>Metazoa</taxon>
        <taxon>Ecdysozoa</taxon>
        <taxon>Arthropoda</taxon>
        <taxon>Hexapoda</taxon>
        <taxon>Insecta</taxon>
        <taxon>Pterygota</taxon>
        <taxon>Neoptera</taxon>
        <taxon>Endopterygota</taxon>
        <taxon>Coleoptera</taxon>
        <taxon>Polyphaga</taxon>
        <taxon>Elateriformia</taxon>
        <taxon>Elateroidea</taxon>
        <taxon>Lampyridae</taxon>
        <taxon>Lampyrinae</taxon>
        <taxon>Photinus</taxon>
    </lineage>
</organism>
<dbReference type="EMBL" id="VVIM01000001">
    <property type="protein sequence ID" value="KAB0803235.1"/>
    <property type="molecule type" value="Genomic_DNA"/>
</dbReference>
<feature type="compositionally biased region" description="Polar residues" evidence="1">
    <location>
        <begin position="9"/>
        <end position="26"/>
    </location>
</feature>
<gene>
    <name evidence="2" type="ORF">PPYR_00205</name>
</gene>
<dbReference type="InParanoid" id="A0A5N4B0W9"/>
<dbReference type="Proteomes" id="UP000327044">
    <property type="component" value="Unassembled WGS sequence"/>
</dbReference>
<name>A0A5N4B0W9_PHOPY</name>
<dbReference type="AlphaFoldDB" id="A0A5N4B0W9"/>
<evidence type="ECO:0000313" key="3">
    <source>
        <dbReference type="Proteomes" id="UP000327044"/>
    </source>
</evidence>
<feature type="region of interest" description="Disordered" evidence="1">
    <location>
        <begin position="1"/>
        <end position="29"/>
    </location>
</feature>